<dbReference type="Proteomes" id="UP001155240">
    <property type="component" value="Unassembled WGS sequence"/>
</dbReference>
<dbReference type="RefSeq" id="WP_251942667.1">
    <property type="nucleotide sequence ID" value="NZ_JAMRYM010000001.1"/>
</dbReference>
<evidence type="ECO:0000313" key="3">
    <source>
        <dbReference type="Proteomes" id="UP001155240"/>
    </source>
</evidence>
<name>A0A9X2IRW2_9MICO</name>
<sequence length="82" mass="9121">MVARVERPANAYGDSLARESPVRLAGGRRSVVRKFGNAHMLVEVTRGARQDRFALWVVGLWLFAIGVLTGRSLVPRGWWCGL</sequence>
<protein>
    <submittedName>
        <fullName evidence="2">Uncharacterized protein</fullName>
    </submittedName>
</protein>
<dbReference type="AlphaFoldDB" id="A0A9X2IRW2"/>
<accession>A0A9X2IRW2</accession>
<evidence type="ECO:0000256" key="1">
    <source>
        <dbReference type="SAM" id="Phobius"/>
    </source>
</evidence>
<keyword evidence="1" id="KW-1133">Transmembrane helix</keyword>
<gene>
    <name evidence="2" type="ORF">NB037_00660</name>
</gene>
<dbReference type="EMBL" id="JAMRYM010000001">
    <property type="protein sequence ID" value="MCM6760918.1"/>
    <property type="molecule type" value="Genomic_DNA"/>
</dbReference>
<keyword evidence="1" id="KW-0812">Transmembrane</keyword>
<keyword evidence="1" id="KW-0472">Membrane</keyword>
<evidence type="ECO:0000313" key="2">
    <source>
        <dbReference type="EMBL" id="MCM6760918.1"/>
    </source>
</evidence>
<proteinExistence type="predicted"/>
<reference evidence="2" key="1">
    <citation type="submission" date="2022-06" db="EMBL/GenBank/DDBJ databases">
        <title>Whole genome shotgun sequencing (WGS) of Rathayibacter sp. ZW T2_19, isolated from stored onions (Allium cepa).</title>
        <authorList>
            <person name="Stoll D.A."/>
            <person name="Huch M."/>
        </authorList>
    </citation>
    <scope>NUCLEOTIDE SEQUENCE</scope>
    <source>
        <strain evidence="2">ZW T2_19</strain>
    </source>
</reference>
<organism evidence="2 3">
    <name type="scientific">Rathayibacter rubneri</name>
    <dbReference type="NCBI Taxonomy" id="2950106"/>
    <lineage>
        <taxon>Bacteria</taxon>
        <taxon>Bacillati</taxon>
        <taxon>Actinomycetota</taxon>
        <taxon>Actinomycetes</taxon>
        <taxon>Micrococcales</taxon>
        <taxon>Microbacteriaceae</taxon>
        <taxon>Rathayibacter</taxon>
    </lineage>
</organism>
<feature type="transmembrane region" description="Helical" evidence="1">
    <location>
        <begin position="53"/>
        <end position="74"/>
    </location>
</feature>
<comment type="caution">
    <text evidence="2">The sequence shown here is derived from an EMBL/GenBank/DDBJ whole genome shotgun (WGS) entry which is preliminary data.</text>
</comment>
<keyword evidence="3" id="KW-1185">Reference proteome</keyword>